<evidence type="ECO:0000256" key="3">
    <source>
        <dbReference type="ARBA" id="ARBA00022490"/>
    </source>
</evidence>
<dbReference type="Gene3D" id="2.20.110.10">
    <property type="entry name" value="Histone H3 K4-specific methyltransferase SET7/9 N-terminal domain"/>
    <property type="match status" value="1"/>
</dbReference>
<feature type="region of interest" description="Disordered" evidence="9">
    <location>
        <begin position="842"/>
        <end position="862"/>
    </location>
</feature>
<evidence type="ECO:0000256" key="8">
    <source>
        <dbReference type="ARBA" id="ARBA00023273"/>
    </source>
</evidence>
<feature type="region of interest" description="Disordered" evidence="9">
    <location>
        <begin position="910"/>
        <end position="930"/>
    </location>
</feature>
<feature type="compositionally biased region" description="Basic and acidic residues" evidence="9">
    <location>
        <begin position="213"/>
        <end position="249"/>
    </location>
</feature>
<evidence type="ECO:0008006" key="12">
    <source>
        <dbReference type="Google" id="ProtNLM"/>
    </source>
</evidence>
<sequence>MEGVSHPPWEASFWKSFFIKKRHPQNGQSQSDSSVEMKPPATLHLKSIHINNYTIDGELPLDAFHCAHLGKDVVIQKGNETYMGNFKGRNVDGFGKIISPQFVYVGHIRNGEKWGHGKGTFLFGPSAGVAQSSVVTYKGEWKGNKRNGYGVLSVKQHVNCPRVKTYEGWWRQNERHFYGVQRYANAVYCGFWAGNRRSGFGRMCWFAKGVSGKGERGKGERGKGERGKGERGKGERGKGERGKTNEPRKGITSGRASPQKGNTPKKVIQNVYVGEWQNDEMHGYGTYFWLVRHVDRKKTPFQNEGYDKYEGYWRKGERHGFGVFHHRGGDTYLGSWKDNKKHGGGYLLKTNGTLCKCSYLHGEVTSQVELNQTYIMNHLYTNSICTVINLGPLLQEDPNLTNGDIKQFYKIVYDHFDLLIKAYELYRRKGGSNKRSISQEVTTPPLGSFTLKNLWHMFYDANIIHSSFPLSSLNRLAKDDMSVGENDHLANLLFCENHHWVEEDTLLDEEDMVKSFFQSSRFPTGVHSRKGANRGSRNPNGNKATLCEGTRSAAISSHVGGQTCGAAHPVSTPPYEAHHTTKHPCLPHETHNPMAHILLNKDLFLVRCFAKFYKNQWKKQRCYHMKRAKLLLKKISLFLLINKSKHNNGYLFYVLFCLFHSAFPLWYASARMSGAWLVGRPGGEKGKGNSGIHRYGDTCGDASRSDHLNKYLALLNLSRYNIHDERRKISFNSFVYTLARVSLHLRDVRGEHQTRVMVSLLNALKGCVREGGGQKRHPKRGTIKGGLKKGRKKRSRGNQVGWKRPPNKCEKKGGVEKGAENGRKASAEKCENDVCPKKCTHSARRHGLGPGRAGEARQRGGNFHEKKNNKKVKKVKKVKKTANAGNAANTANVETRGEAPPSCAVCCHRGAPPTKPKGKKKKNGSPQSGKEGLTALVNILDNFVYYFIFYFLLFNSTEKRFSLLSAKLNVSLRLGDVLKFLLQLKLTRKDETTGGEARSINLGPHHHYDDYRPVGRGRTNIKAKKWKPLHILNSANEREEKEGTTLPMRQTNNNHSTEEGHTKSPAKRNSYIAHTASHLQRMRKKKKKKKKKKFHLNRSGKNDSRKKKVLKKFSRMFCLSFVQVLAIFSKTLNTPNLHLTNESTLQLCLSRRNEREKIDKHRLQNNAVRYIVLLNEEKKKILNRFATCTKRKSCSEEVLPNREKGETGGERPCPVHTKGYKNKLVNELNEQVKQLEVENFEQVAKDPPPPCVQLEKEKKRNKRGGRKDEKKGPKGIHSDVEQFPQVMSHEGGHAHVRIKRKSQVRVALHRLRKRFAHARKNYMNVLDYYNMCVTPYELGLFFLRFVRVVRRKRGINSSYGDALFFFVFHVLLRRAFRLARRARAHP</sequence>
<feature type="compositionally biased region" description="Basic residues" evidence="9">
    <location>
        <begin position="774"/>
        <end position="796"/>
    </location>
</feature>
<evidence type="ECO:0000313" key="10">
    <source>
        <dbReference type="EMBL" id="SCO67752.1"/>
    </source>
</evidence>
<dbReference type="VEuPathDB" id="PlasmoDB:PVP01_1019200"/>
<reference evidence="10 11" key="1">
    <citation type="submission" date="2016-07" db="EMBL/GenBank/DDBJ databases">
        <authorList>
            <consortium name="Pathogen Informatics"/>
        </authorList>
    </citation>
    <scope>NUCLEOTIDE SEQUENCE [LARGE SCALE GENOMIC DNA]</scope>
</reference>
<keyword evidence="8" id="KW-0966">Cell projection</keyword>
<keyword evidence="7" id="KW-0206">Cytoskeleton</keyword>
<dbReference type="SMART" id="SM00698">
    <property type="entry name" value="MORN"/>
    <property type="match status" value="7"/>
</dbReference>
<keyword evidence="6" id="KW-0969">Cilium</keyword>
<organism evidence="10 11">
    <name type="scientific">Plasmodium vivax</name>
    <name type="common">malaria parasite P. vivax</name>
    <dbReference type="NCBI Taxonomy" id="5855"/>
    <lineage>
        <taxon>Eukaryota</taxon>
        <taxon>Sar</taxon>
        <taxon>Alveolata</taxon>
        <taxon>Apicomplexa</taxon>
        <taxon>Aconoidasida</taxon>
        <taxon>Haemosporida</taxon>
        <taxon>Plasmodiidae</taxon>
        <taxon>Plasmodium</taxon>
        <taxon>Plasmodium (Plasmodium)</taxon>
    </lineage>
</organism>
<evidence type="ECO:0000313" key="11">
    <source>
        <dbReference type="Proteomes" id="UP000196402"/>
    </source>
</evidence>
<protein>
    <recommendedName>
        <fullName evidence="12">MORN repeat protein</fullName>
    </recommendedName>
</protein>
<dbReference type="PANTHER" id="PTHR46613">
    <property type="entry name" value="RADIAL SPOKE HEAD 10 HOMOLOG B-RELATED"/>
    <property type="match status" value="1"/>
</dbReference>
<proteinExistence type="predicted"/>
<dbReference type="EMBL" id="LT615248">
    <property type="protein sequence ID" value="SCO67752.1"/>
    <property type="molecule type" value="Genomic_DNA"/>
</dbReference>
<feature type="region of interest" description="Disordered" evidence="9">
    <location>
        <begin position="524"/>
        <end position="544"/>
    </location>
</feature>
<keyword evidence="5" id="KW-0282">Flagellum</keyword>
<evidence type="ECO:0000256" key="9">
    <source>
        <dbReference type="SAM" id="MobiDB-lite"/>
    </source>
</evidence>
<feature type="region of interest" description="Disordered" evidence="9">
    <location>
        <begin position="1243"/>
        <end position="1281"/>
    </location>
</feature>
<dbReference type="InterPro" id="IPR003409">
    <property type="entry name" value="MORN"/>
</dbReference>
<feature type="region of interest" description="Disordered" evidence="9">
    <location>
        <begin position="1037"/>
        <end position="1107"/>
    </location>
</feature>
<feature type="region of interest" description="Disordered" evidence="9">
    <location>
        <begin position="769"/>
        <end position="827"/>
    </location>
</feature>
<feature type="compositionally biased region" description="Basic and acidic residues" evidence="9">
    <location>
        <begin position="807"/>
        <end position="827"/>
    </location>
</feature>
<feature type="region of interest" description="Disordered" evidence="9">
    <location>
        <begin position="211"/>
        <end position="264"/>
    </location>
</feature>
<evidence type="ECO:0000256" key="4">
    <source>
        <dbReference type="ARBA" id="ARBA00022737"/>
    </source>
</evidence>
<evidence type="ECO:0000256" key="6">
    <source>
        <dbReference type="ARBA" id="ARBA00023069"/>
    </source>
</evidence>
<evidence type="ECO:0000256" key="7">
    <source>
        <dbReference type="ARBA" id="ARBA00023212"/>
    </source>
</evidence>
<dbReference type="GO" id="GO:0005930">
    <property type="term" value="C:axoneme"/>
    <property type="evidence" value="ECO:0007669"/>
    <property type="project" value="UniProtKB-SubCell"/>
</dbReference>
<evidence type="ECO:0000256" key="1">
    <source>
        <dbReference type="ARBA" id="ARBA00004230"/>
    </source>
</evidence>
<dbReference type="Proteomes" id="UP000196402">
    <property type="component" value="Chromosome 10"/>
</dbReference>
<evidence type="ECO:0000256" key="2">
    <source>
        <dbReference type="ARBA" id="ARBA00004430"/>
    </source>
</evidence>
<dbReference type="GO" id="GO:0031514">
    <property type="term" value="C:motile cilium"/>
    <property type="evidence" value="ECO:0007669"/>
    <property type="project" value="UniProtKB-SubCell"/>
</dbReference>
<dbReference type="VEuPathDB" id="PlasmoDB:PVW1_100043400"/>
<dbReference type="eggNOG" id="KOG0231">
    <property type="taxonomic scope" value="Eukaryota"/>
</dbReference>
<name>A0A1G4GYQ7_PLAVI</name>
<dbReference type="VEuPathDB" id="PlasmoDB:PVX_080510"/>
<accession>A0A1G4GYQ7</accession>
<dbReference type="PANTHER" id="PTHR46613:SF1">
    <property type="entry name" value="RADIAL SPOKE HEAD 10 HOMOLOG B-RELATED"/>
    <property type="match status" value="1"/>
</dbReference>
<dbReference type="SUPFAM" id="SSF82185">
    <property type="entry name" value="Histone H3 K4-specific methyltransferase SET7/9 N-terminal domain"/>
    <property type="match status" value="2"/>
</dbReference>
<feature type="compositionally biased region" description="Basic residues" evidence="9">
    <location>
        <begin position="1080"/>
        <end position="1107"/>
    </location>
</feature>
<dbReference type="Pfam" id="PF02493">
    <property type="entry name" value="MORN"/>
    <property type="match status" value="5"/>
</dbReference>
<gene>
    <name evidence="10" type="ORF">PVT01_100021900</name>
</gene>
<keyword evidence="3" id="KW-0963">Cytoplasm</keyword>
<comment type="subcellular location">
    <subcellularLocation>
        <location evidence="1">Cell projection</location>
        <location evidence="1">Cilium</location>
        <location evidence="1">Flagellum</location>
    </subcellularLocation>
    <subcellularLocation>
        <location evidence="2">Cytoplasm</location>
        <location evidence="2">Cytoskeleton</location>
        <location evidence="2">Cilium axoneme</location>
    </subcellularLocation>
</comment>
<keyword evidence="4" id="KW-0677">Repeat</keyword>
<dbReference type="VEuPathDB" id="PlasmoDB:PVPAM_100025600"/>
<feature type="compositionally biased region" description="Basic and acidic residues" evidence="9">
    <location>
        <begin position="1266"/>
        <end position="1280"/>
    </location>
</feature>
<evidence type="ECO:0000256" key="5">
    <source>
        <dbReference type="ARBA" id="ARBA00022846"/>
    </source>
</evidence>